<reference evidence="4 5" key="1">
    <citation type="submission" date="2016-12" db="EMBL/GenBank/DDBJ databases">
        <authorList>
            <person name="Song W.-J."/>
            <person name="Kurnit D.M."/>
        </authorList>
    </citation>
    <scope>NUCLEOTIDE SEQUENCE [LARGE SCALE GENOMIC DNA]</scope>
    <source>
        <strain evidence="4 5">DSM 18488</strain>
    </source>
</reference>
<dbReference type="PANTHER" id="PTHR43278:SF4">
    <property type="entry name" value="NAD(P)H-DEPENDENT FMN-CONTAINING OXIDOREDUCTASE YWQN-RELATED"/>
    <property type="match status" value="1"/>
</dbReference>
<dbReference type="PANTHER" id="PTHR43278">
    <property type="entry name" value="NAD(P)H-DEPENDENT FMN-CONTAINING OXIDOREDUCTASE YWQN-RELATED"/>
    <property type="match status" value="1"/>
</dbReference>
<dbReference type="GO" id="GO:0016491">
    <property type="term" value="F:oxidoreductase activity"/>
    <property type="evidence" value="ECO:0007669"/>
    <property type="project" value="InterPro"/>
</dbReference>
<keyword evidence="2" id="KW-0288">FMN</keyword>
<feature type="domain" description="NADPH-dependent FMN reductase-like" evidence="3">
    <location>
        <begin position="1"/>
        <end position="158"/>
    </location>
</feature>
<evidence type="ECO:0000256" key="2">
    <source>
        <dbReference type="ARBA" id="ARBA00022643"/>
    </source>
</evidence>
<proteinExistence type="predicted"/>
<dbReference type="RefSeq" id="WP_073613555.1">
    <property type="nucleotide sequence ID" value="NZ_FRFE01000009.1"/>
</dbReference>
<sequence length="201" mass="21794">MYAVAINGSPRKGGNTEILLKNVLQPLELAGWQTELVQVGGKNIRGCLACGKCREKQNMQCVVDNDIFNETMAKMVKADAIILGSPTYFADVSAELKALLDRSGYVALSNNRAFRGKIGSAVVAMRRAGAVHVFDTINHMFQINQMIIPGSSYWNLGIGRDKGEVEGDAEGLRNMKNLGETIAWLGAAIEPHKATFPEVAL</sequence>
<dbReference type="InterPro" id="IPR051796">
    <property type="entry name" value="ISF_SsuE-like"/>
</dbReference>
<accession>A0A1M7Y6S1</accession>
<dbReference type="InterPro" id="IPR029039">
    <property type="entry name" value="Flavoprotein-like_sf"/>
</dbReference>
<keyword evidence="1" id="KW-0285">Flavoprotein</keyword>
<dbReference type="EMBL" id="FRFE01000009">
    <property type="protein sequence ID" value="SHO48332.1"/>
    <property type="molecule type" value="Genomic_DNA"/>
</dbReference>
<dbReference type="Proteomes" id="UP000184603">
    <property type="component" value="Unassembled WGS sequence"/>
</dbReference>
<protein>
    <submittedName>
        <fullName evidence="4">Multimeric flavodoxin WrbA</fullName>
    </submittedName>
</protein>
<keyword evidence="5" id="KW-1185">Reference proteome</keyword>
<evidence type="ECO:0000256" key="1">
    <source>
        <dbReference type="ARBA" id="ARBA00022630"/>
    </source>
</evidence>
<evidence type="ECO:0000313" key="5">
    <source>
        <dbReference type="Proteomes" id="UP000184603"/>
    </source>
</evidence>
<gene>
    <name evidence="4" type="ORF">SAMN02745220_02266</name>
</gene>
<dbReference type="OrthoDB" id="9790975at2"/>
<dbReference type="AlphaFoldDB" id="A0A1M7Y6S1"/>
<evidence type="ECO:0000259" key="3">
    <source>
        <dbReference type="Pfam" id="PF03358"/>
    </source>
</evidence>
<dbReference type="InterPro" id="IPR005025">
    <property type="entry name" value="FMN_Rdtase-like_dom"/>
</dbReference>
<organism evidence="4 5">
    <name type="scientific">Desulfopila aestuarii DSM 18488</name>
    <dbReference type="NCBI Taxonomy" id="1121416"/>
    <lineage>
        <taxon>Bacteria</taxon>
        <taxon>Pseudomonadati</taxon>
        <taxon>Thermodesulfobacteriota</taxon>
        <taxon>Desulfobulbia</taxon>
        <taxon>Desulfobulbales</taxon>
        <taxon>Desulfocapsaceae</taxon>
        <taxon>Desulfopila</taxon>
    </lineage>
</organism>
<dbReference type="SUPFAM" id="SSF52218">
    <property type="entry name" value="Flavoproteins"/>
    <property type="match status" value="1"/>
</dbReference>
<evidence type="ECO:0000313" key="4">
    <source>
        <dbReference type="EMBL" id="SHO48332.1"/>
    </source>
</evidence>
<dbReference type="STRING" id="1121416.SAMN02745220_02266"/>
<dbReference type="Gene3D" id="3.40.50.360">
    <property type="match status" value="1"/>
</dbReference>
<dbReference type="Pfam" id="PF03358">
    <property type="entry name" value="FMN_red"/>
    <property type="match status" value="1"/>
</dbReference>
<name>A0A1M7Y6S1_9BACT</name>